<dbReference type="Pfam" id="PF13948">
    <property type="entry name" value="DUF4215"/>
    <property type="match status" value="1"/>
</dbReference>
<dbReference type="PANTHER" id="PTHR45982">
    <property type="entry name" value="REGULATOR OF CHROMOSOME CONDENSATION"/>
    <property type="match status" value="1"/>
</dbReference>
<feature type="compositionally biased region" description="Acidic residues" evidence="4">
    <location>
        <begin position="27"/>
        <end position="54"/>
    </location>
</feature>
<evidence type="ECO:0000256" key="4">
    <source>
        <dbReference type="SAM" id="MobiDB-lite"/>
    </source>
</evidence>
<keyword evidence="3" id="KW-1015">Disulfide bond</keyword>
<gene>
    <name evidence="6" type="ORF">ENSA7_80610</name>
</gene>
<evidence type="ECO:0000256" key="5">
    <source>
        <dbReference type="SAM" id="SignalP"/>
    </source>
</evidence>
<dbReference type="InterPro" id="IPR011936">
    <property type="entry name" value="Myxo_disulph_rpt"/>
</dbReference>
<dbReference type="NCBIfam" id="TIGR02232">
    <property type="entry name" value="myxo_disulf_rpt"/>
    <property type="match status" value="2"/>
</dbReference>
<dbReference type="EMBL" id="PVNL01000147">
    <property type="protein sequence ID" value="PRP93633.1"/>
    <property type="molecule type" value="Genomic_DNA"/>
</dbReference>
<dbReference type="AlphaFoldDB" id="A0A2S9XLA4"/>
<proteinExistence type="predicted"/>
<dbReference type="Gene3D" id="2.130.10.30">
    <property type="entry name" value="Regulator of chromosome condensation 1/beta-lactamase-inhibitor protein II"/>
    <property type="match status" value="2"/>
</dbReference>
<feature type="chain" id="PRO_5015691236" evidence="5">
    <location>
        <begin position="22"/>
        <end position="546"/>
    </location>
</feature>
<dbReference type="PROSITE" id="PS50012">
    <property type="entry name" value="RCC1_3"/>
    <property type="match status" value="6"/>
</dbReference>
<dbReference type="Proteomes" id="UP000238823">
    <property type="component" value="Unassembled WGS sequence"/>
</dbReference>
<dbReference type="Pfam" id="PF13540">
    <property type="entry name" value="RCC1_2"/>
    <property type="match status" value="6"/>
</dbReference>
<dbReference type="PANTHER" id="PTHR45982:SF1">
    <property type="entry name" value="REGULATOR OF CHROMOSOME CONDENSATION"/>
    <property type="match status" value="1"/>
</dbReference>
<keyword evidence="2" id="KW-0677">Repeat</keyword>
<accession>A0A2S9XLA4</accession>
<name>A0A2S9XLA4_9BACT</name>
<dbReference type="PRINTS" id="PR00633">
    <property type="entry name" value="RCCNDNSATION"/>
</dbReference>
<dbReference type="InterPro" id="IPR009091">
    <property type="entry name" value="RCC1/BLIP-II"/>
</dbReference>
<dbReference type="InterPro" id="IPR000408">
    <property type="entry name" value="Reg_chr_condens"/>
</dbReference>
<feature type="signal peptide" evidence="5">
    <location>
        <begin position="1"/>
        <end position="21"/>
    </location>
</feature>
<evidence type="ECO:0000256" key="2">
    <source>
        <dbReference type="ARBA" id="ARBA00022737"/>
    </source>
</evidence>
<organism evidence="6 7">
    <name type="scientific">Enhygromyxa salina</name>
    <dbReference type="NCBI Taxonomy" id="215803"/>
    <lineage>
        <taxon>Bacteria</taxon>
        <taxon>Pseudomonadati</taxon>
        <taxon>Myxococcota</taxon>
        <taxon>Polyangia</taxon>
        <taxon>Nannocystales</taxon>
        <taxon>Nannocystaceae</taxon>
        <taxon>Enhygromyxa</taxon>
    </lineage>
</organism>
<reference evidence="6 7" key="1">
    <citation type="submission" date="2018-03" db="EMBL/GenBank/DDBJ databases">
        <title>Draft Genome Sequences of the Obligatory Marine Myxobacteria Enhygromyxa salina SWB007.</title>
        <authorList>
            <person name="Poehlein A."/>
            <person name="Moghaddam J.A."/>
            <person name="Harms H."/>
            <person name="Alanjari M."/>
            <person name="Koenig G.M."/>
            <person name="Daniel R."/>
            <person name="Schaeberle T.F."/>
        </authorList>
    </citation>
    <scope>NUCLEOTIDE SEQUENCE [LARGE SCALE GENOMIC DNA]</scope>
    <source>
        <strain evidence="6 7">SWB007</strain>
    </source>
</reference>
<dbReference type="SUPFAM" id="SSF50985">
    <property type="entry name" value="RCC1/BLIP-II"/>
    <property type="match status" value="1"/>
</dbReference>
<evidence type="ECO:0000256" key="1">
    <source>
        <dbReference type="ARBA" id="ARBA00022729"/>
    </source>
</evidence>
<evidence type="ECO:0000256" key="3">
    <source>
        <dbReference type="ARBA" id="ARBA00023157"/>
    </source>
</evidence>
<keyword evidence="1 5" id="KW-0732">Signal</keyword>
<protein>
    <submittedName>
        <fullName evidence="6">Regulator of chromosome condensation (RCC1) repeat protein</fullName>
    </submittedName>
</protein>
<comment type="caution">
    <text evidence="6">The sequence shown here is derived from an EMBL/GenBank/DDBJ whole genome shotgun (WGS) entry which is preliminary data.</text>
</comment>
<evidence type="ECO:0000313" key="7">
    <source>
        <dbReference type="Proteomes" id="UP000238823"/>
    </source>
</evidence>
<dbReference type="PROSITE" id="PS51257">
    <property type="entry name" value="PROKAR_LIPOPROTEIN"/>
    <property type="match status" value="1"/>
</dbReference>
<feature type="region of interest" description="Disordered" evidence="4">
    <location>
        <begin position="27"/>
        <end position="58"/>
    </location>
</feature>
<dbReference type="RefSeq" id="WP_181234610.1">
    <property type="nucleotide sequence ID" value="NZ_PVNL01000147.1"/>
</dbReference>
<dbReference type="InterPro" id="IPR051553">
    <property type="entry name" value="Ran_GTPase-activating"/>
</dbReference>
<dbReference type="GO" id="GO:0005085">
    <property type="term" value="F:guanyl-nucleotide exchange factor activity"/>
    <property type="evidence" value="ECO:0007669"/>
    <property type="project" value="TreeGrafter"/>
</dbReference>
<evidence type="ECO:0000313" key="6">
    <source>
        <dbReference type="EMBL" id="PRP93633.1"/>
    </source>
</evidence>
<dbReference type="GO" id="GO:0005737">
    <property type="term" value="C:cytoplasm"/>
    <property type="evidence" value="ECO:0007669"/>
    <property type="project" value="TreeGrafter"/>
</dbReference>
<sequence length="546" mass="55223">MKLNSAISLSPILVLLLGACADDADFTADDGTGDTDGTETGEPDTSEAAPDDTDAGGPVCGDGLVESDEACEPGSSGDEDGLCTPDCQLNVCGDGYTFADDFEACDDGNELDDDECTTACELNVCGDGIIFYGVEGCDDGNDVEGDGCSNSCEPEQVTQIVAGATHACALLHTGAVRCWGENTYGELGYGHTETIGDDEHPAAAGDVEIGGIAVQISAGYFHTCALLDTGAVRCWGNNIAGQLGTPGSQDIGDDEVPATAGDIVLGGSAVQITSGDAHTCALLDTGAVRCWGLNSHGQLGYGHMESIGDNENPSLAGDVTLGFHKAVQISAGSFQTCAVLANGAVRCWGSSFGGVLGYGNLNQIGDDETPASAGDVQLDAKAVQVSTHLAHSCARLETGDVQCWGGVALGYPSVEDAVGDDEFPTAVGTVDVGGAVLDVSTGQYHTCAVLEGGAVRCWGASPVGQLGYGNTGQVGYVQHPSAVDSVDLGGAAITSIVTGDVFTCALGVNGSVRCWGGNEFGQLGLGNTENVGDDELPIDVDPVRVF</sequence>